<accession>A0AB33V9X9</accession>
<dbReference type="InterPro" id="IPR006660">
    <property type="entry name" value="Arsenate_reductase-like"/>
</dbReference>
<dbReference type="Gene3D" id="3.40.30.10">
    <property type="entry name" value="Glutaredoxin"/>
    <property type="match status" value="1"/>
</dbReference>
<gene>
    <name evidence="4" type="ORF">RRSL_01337</name>
</gene>
<dbReference type="EMBL" id="AAKL01000046">
    <property type="protein sequence ID" value="EAP71676.1"/>
    <property type="molecule type" value="Genomic_DNA"/>
</dbReference>
<dbReference type="NCBIfam" id="TIGR01617">
    <property type="entry name" value="arsC_related"/>
    <property type="match status" value="1"/>
</dbReference>
<protein>
    <recommendedName>
        <fullName evidence="6">Arsenate reductase</fullName>
    </recommendedName>
</protein>
<dbReference type="SUPFAM" id="SSF52833">
    <property type="entry name" value="Thioredoxin-like"/>
    <property type="match status" value="1"/>
</dbReference>
<comment type="similarity">
    <text evidence="1 2">Belongs to the ArsC family.</text>
</comment>
<dbReference type="InterPro" id="IPR006504">
    <property type="entry name" value="Tscrpt_reg_Spx/MgsR"/>
</dbReference>
<dbReference type="Pfam" id="PF03960">
    <property type="entry name" value="ArsC"/>
    <property type="match status" value="1"/>
</dbReference>
<proteinExistence type="inferred from homology"/>
<dbReference type="Proteomes" id="UP000005933">
    <property type="component" value="Unassembled WGS sequence"/>
</dbReference>
<comment type="caution">
    <text evidence="4">The sequence shown here is derived from an EMBL/GenBank/DDBJ whole genome shotgun (WGS) entry which is preliminary data.</text>
</comment>
<dbReference type="PROSITE" id="PS51353">
    <property type="entry name" value="ARSC"/>
    <property type="match status" value="1"/>
</dbReference>
<evidence type="ECO:0000256" key="3">
    <source>
        <dbReference type="SAM" id="MobiDB-lite"/>
    </source>
</evidence>
<name>A0AB33V9X9_RALSU</name>
<dbReference type="InterPro" id="IPR036249">
    <property type="entry name" value="Thioredoxin-like_sf"/>
</dbReference>
<evidence type="ECO:0000256" key="1">
    <source>
        <dbReference type="ARBA" id="ARBA00007198"/>
    </source>
</evidence>
<dbReference type="AlphaFoldDB" id="A0AB33V9X9"/>
<evidence type="ECO:0000256" key="2">
    <source>
        <dbReference type="PROSITE-ProRule" id="PRU01282"/>
    </source>
</evidence>
<feature type="region of interest" description="Disordered" evidence="3">
    <location>
        <begin position="1"/>
        <end position="21"/>
    </location>
</feature>
<sequence length="145" mass="15818">MAGRRRLRAGRRGPRLRATSPSTLTPIMTTTAAVLHGIPNCDTVKKARTWLESNGVDYTFHDFKKQGVSAEMLAGWLAQVPLTTLLNRKGTTWRALSDADRAKAEDEAGAIALMQANPSLIKRPVLLHGKTVSVGFSADQYANLF</sequence>
<feature type="compositionally biased region" description="Basic residues" evidence="3">
    <location>
        <begin position="1"/>
        <end position="15"/>
    </location>
</feature>
<dbReference type="CDD" id="cd03035">
    <property type="entry name" value="ArsC_Yffb"/>
    <property type="match status" value="1"/>
</dbReference>
<evidence type="ECO:0000313" key="5">
    <source>
        <dbReference type="Proteomes" id="UP000005933"/>
    </source>
</evidence>
<evidence type="ECO:0000313" key="4">
    <source>
        <dbReference type="EMBL" id="EAP71676.1"/>
    </source>
</evidence>
<dbReference type="PANTHER" id="PTHR30041:SF8">
    <property type="entry name" value="PROTEIN YFFB"/>
    <property type="match status" value="1"/>
</dbReference>
<dbReference type="PANTHER" id="PTHR30041">
    <property type="entry name" value="ARSENATE REDUCTASE"/>
    <property type="match status" value="1"/>
</dbReference>
<dbReference type="NCBIfam" id="NF008107">
    <property type="entry name" value="PRK10853.1"/>
    <property type="match status" value="1"/>
</dbReference>
<reference evidence="4 5" key="1">
    <citation type="journal article" date="2006" name="Mol. Plant Microbe Interact.">
        <title>Identification of open reading frames unique to a select agent: Ralstonia solanacearum race 3 biovar 2.</title>
        <authorList>
            <person name="Gabriel D.W."/>
            <person name="Allen C."/>
            <person name="Schell M."/>
            <person name="Denny T.P."/>
            <person name="Greenberg J.T."/>
            <person name="Duan Y.P."/>
            <person name="Flores-Cruz Z."/>
            <person name="Huang Q."/>
            <person name="Clifford J.M."/>
            <person name="Presting G."/>
            <person name="Gonzalez E.T."/>
            <person name="Reddy J."/>
            <person name="Elphinstone J."/>
            <person name="Swanson J."/>
            <person name="Yao J."/>
            <person name="Mulholland V."/>
            <person name="Liu L."/>
            <person name="Farmerie W."/>
            <person name="Patnaikuni M."/>
            <person name="Balogh B."/>
            <person name="Norman D."/>
            <person name="Alvarez A."/>
            <person name="Castillo J.A."/>
            <person name="Jones J."/>
            <person name="Saddler G."/>
            <person name="Walunas T."/>
            <person name="Zhukov A."/>
            <person name="Mikhailova N."/>
        </authorList>
    </citation>
    <scope>NUCLEOTIDE SEQUENCE [LARGE SCALE GENOMIC DNA]</scope>
    <source>
        <strain evidence="4 5">UW551</strain>
    </source>
</reference>
<organism evidence="4 5">
    <name type="scientific">Ralstonia solanacearum (strain UW551)</name>
    <dbReference type="NCBI Taxonomy" id="342110"/>
    <lineage>
        <taxon>Bacteria</taxon>
        <taxon>Pseudomonadati</taxon>
        <taxon>Pseudomonadota</taxon>
        <taxon>Betaproteobacteria</taxon>
        <taxon>Burkholderiales</taxon>
        <taxon>Burkholderiaceae</taxon>
        <taxon>Ralstonia</taxon>
        <taxon>Ralstonia solanacearum species complex</taxon>
    </lineage>
</organism>
<evidence type="ECO:0008006" key="6">
    <source>
        <dbReference type="Google" id="ProtNLM"/>
    </source>
</evidence>